<dbReference type="PROSITE" id="PS51318">
    <property type="entry name" value="TAT"/>
    <property type="match status" value="1"/>
</dbReference>
<proteinExistence type="predicted"/>
<dbReference type="PANTHER" id="PTHR10134">
    <property type="entry name" value="CYTOCHROME B-C1 COMPLEX SUBUNIT RIESKE, MITOCHONDRIAL"/>
    <property type="match status" value="1"/>
</dbReference>
<evidence type="ECO:0000256" key="1">
    <source>
        <dbReference type="ARBA" id="ARBA00022714"/>
    </source>
</evidence>
<comment type="cofactor">
    <cofactor evidence="6">
        <name>[2Fe-2S] cluster</name>
        <dbReference type="ChEBI" id="CHEBI:190135"/>
    </cofactor>
</comment>
<dbReference type="InterPro" id="IPR005805">
    <property type="entry name" value="Rieske_Fe-S_prot_C"/>
</dbReference>
<keyword evidence="7" id="KW-0472">Membrane</keyword>
<name>A0ABY5ZJW8_9BACT</name>
<evidence type="ECO:0000256" key="4">
    <source>
        <dbReference type="ARBA" id="ARBA00023014"/>
    </source>
</evidence>
<dbReference type="Pfam" id="PF00355">
    <property type="entry name" value="Rieske"/>
    <property type="match status" value="1"/>
</dbReference>
<keyword evidence="2" id="KW-0479">Metal-binding</keyword>
<keyword evidence="7" id="KW-0812">Transmembrane</keyword>
<keyword evidence="7" id="KW-1133">Transmembrane helix</keyword>
<dbReference type="EMBL" id="CP092109">
    <property type="protein sequence ID" value="UWZ78277.1"/>
    <property type="molecule type" value="Genomic_DNA"/>
</dbReference>
<keyword evidence="3" id="KW-0408">Iron</keyword>
<dbReference type="InterPro" id="IPR017941">
    <property type="entry name" value="Rieske_2Fe-2S"/>
</dbReference>
<feature type="transmembrane region" description="Helical" evidence="7">
    <location>
        <begin position="12"/>
        <end position="35"/>
    </location>
</feature>
<dbReference type="RefSeq" id="WP_260746626.1">
    <property type="nucleotide sequence ID" value="NZ_CP092109.1"/>
</dbReference>
<protein>
    <submittedName>
        <fullName evidence="9">Rieske (2Fe-2S) protein</fullName>
    </submittedName>
</protein>
<dbReference type="InterPro" id="IPR006311">
    <property type="entry name" value="TAT_signal"/>
</dbReference>
<dbReference type="InterPro" id="IPR014349">
    <property type="entry name" value="Rieske_Fe-S_prot"/>
</dbReference>
<feature type="domain" description="Rieske" evidence="8">
    <location>
        <begin position="49"/>
        <end position="143"/>
    </location>
</feature>
<evidence type="ECO:0000256" key="7">
    <source>
        <dbReference type="SAM" id="Phobius"/>
    </source>
</evidence>
<dbReference type="CDD" id="cd03467">
    <property type="entry name" value="Rieske"/>
    <property type="match status" value="1"/>
</dbReference>
<keyword evidence="5" id="KW-1015">Disulfide bond</keyword>
<dbReference type="SUPFAM" id="SSF50022">
    <property type="entry name" value="ISP domain"/>
    <property type="match status" value="1"/>
</dbReference>
<gene>
    <name evidence="9" type="ORF">L9S41_11275</name>
</gene>
<evidence type="ECO:0000256" key="2">
    <source>
        <dbReference type="ARBA" id="ARBA00022723"/>
    </source>
</evidence>
<dbReference type="PRINTS" id="PR00162">
    <property type="entry name" value="RIESKE"/>
</dbReference>
<evidence type="ECO:0000256" key="5">
    <source>
        <dbReference type="ARBA" id="ARBA00023157"/>
    </source>
</evidence>
<evidence type="ECO:0000313" key="9">
    <source>
        <dbReference type="EMBL" id="UWZ78277.1"/>
    </source>
</evidence>
<evidence type="ECO:0000256" key="6">
    <source>
        <dbReference type="ARBA" id="ARBA00034078"/>
    </source>
</evidence>
<evidence type="ECO:0000259" key="8">
    <source>
        <dbReference type="PROSITE" id="PS51296"/>
    </source>
</evidence>
<dbReference type="PROSITE" id="PS51296">
    <property type="entry name" value="RIESKE"/>
    <property type="match status" value="1"/>
</dbReference>
<keyword evidence="4" id="KW-0411">Iron-sulfur</keyword>
<dbReference type="Gene3D" id="2.102.10.10">
    <property type="entry name" value="Rieske [2Fe-2S] iron-sulphur domain"/>
    <property type="match status" value="1"/>
</dbReference>
<evidence type="ECO:0000256" key="3">
    <source>
        <dbReference type="ARBA" id="ARBA00023004"/>
    </source>
</evidence>
<accession>A0ABY5ZJW8</accession>
<sequence>MDIKADDINRRRVLLGTLLGGLGAVLAAAGVYPVWRFLAPPATDEALDQVTLFRDQVPLGGAHFFNFRGRPAVIIQMRPGDFTAFSAVCTHLGCVVQWQAAEQRFLCPCHAGLFSADGAVIGGPPPRPLERLAVSLRDDRILVG</sequence>
<evidence type="ECO:0000313" key="10">
    <source>
        <dbReference type="Proteomes" id="UP001060414"/>
    </source>
</evidence>
<reference evidence="9" key="1">
    <citation type="journal article" date="2022" name="Environ. Microbiol.">
        <title>Geoalkalibacter halelectricus SAP #1 sp. nov. possessing extracellular electron transfer and mineral#reducing capabilities from a haloalkaline environment.</title>
        <authorList>
            <person name="Yadav S."/>
            <person name="Singh R."/>
            <person name="Sundharam S.S."/>
            <person name="Chaudhary S."/>
            <person name="Krishnamurthi S."/>
            <person name="Patil S.A."/>
        </authorList>
    </citation>
    <scope>NUCLEOTIDE SEQUENCE</scope>
    <source>
        <strain evidence="9">SAP-1</strain>
    </source>
</reference>
<keyword evidence="1" id="KW-0001">2Fe-2S</keyword>
<dbReference type="Proteomes" id="UP001060414">
    <property type="component" value="Chromosome"/>
</dbReference>
<organism evidence="9 10">
    <name type="scientific">Geoalkalibacter halelectricus</name>
    <dbReference type="NCBI Taxonomy" id="2847045"/>
    <lineage>
        <taxon>Bacteria</taxon>
        <taxon>Pseudomonadati</taxon>
        <taxon>Thermodesulfobacteriota</taxon>
        <taxon>Desulfuromonadia</taxon>
        <taxon>Desulfuromonadales</taxon>
        <taxon>Geoalkalibacteraceae</taxon>
        <taxon>Geoalkalibacter</taxon>
    </lineage>
</organism>
<keyword evidence="10" id="KW-1185">Reference proteome</keyword>
<dbReference type="InterPro" id="IPR036922">
    <property type="entry name" value="Rieske_2Fe-2S_sf"/>
</dbReference>